<organism evidence="1 2">
    <name type="scientific">Actinoplanes friuliensis DSM 7358</name>
    <dbReference type="NCBI Taxonomy" id="1246995"/>
    <lineage>
        <taxon>Bacteria</taxon>
        <taxon>Bacillati</taxon>
        <taxon>Actinomycetota</taxon>
        <taxon>Actinomycetes</taxon>
        <taxon>Micromonosporales</taxon>
        <taxon>Micromonosporaceae</taxon>
        <taxon>Actinoplanes</taxon>
    </lineage>
</organism>
<evidence type="ECO:0000313" key="1">
    <source>
        <dbReference type="EMBL" id="AGZ41382.1"/>
    </source>
</evidence>
<name>U5VX61_9ACTN</name>
<dbReference type="RefSeq" id="WP_023361441.1">
    <property type="nucleotide sequence ID" value="NC_022657.1"/>
</dbReference>
<protein>
    <recommendedName>
        <fullName evidence="3">DUF4279 domain-containing protein</fullName>
    </recommendedName>
</protein>
<gene>
    <name evidence="1" type="ORF">AFR_15500</name>
</gene>
<dbReference type="HOGENOM" id="CLU_1987851_0_0_11"/>
<dbReference type="Pfam" id="PF14106">
    <property type="entry name" value="DUF4279"/>
    <property type="match status" value="1"/>
</dbReference>
<dbReference type="PATRIC" id="fig|1246995.3.peg.3147"/>
<dbReference type="InterPro" id="IPR025459">
    <property type="entry name" value="DUF4279"/>
</dbReference>
<reference evidence="1 2" key="1">
    <citation type="journal article" date="2014" name="J. Biotechnol.">
        <title>Complete genome sequence of the actinobacterium Actinoplanes friuliensis HAG 010964, producer of the lipopeptide antibiotic friulimycin.</title>
        <authorList>
            <person name="Ruckert C."/>
            <person name="Szczepanowski R."/>
            <person name="Albersmeier A."/>
            <person name="Goesmann A."/>
            <person name="Fischer N."/>
            <person name="Steinkamper A."/>
            <person name="Puhler A."/>
            <person name="Biener R."/>
            <person name="Schwartz D."/>
            <person name="Kalinowski J."/>
        </authorList>
    </citation>
    <scope>NUCLEOTIDE SEQUENCE [LARGE SCALE GENOMIC DNA]</scope>
    <source>
        <strain evidence="1 2">DSM 7358</strain>
    </source>
</reference>
<dbReference type="Proteomes" id="UP000017746">
    <property type="component" value="Chromosome"/>
</dbReference>
<sequence>MASPNRLTFMVRSDLLTADEISVRLGLKPTSVQRARGSRLHIWELASPLAEEASPDDHLNGLLDVIEPKAAGVRKLLDAGAEVFWSCFVTAAPLGAIVELEPPLLSRLAGLGLPLVLDIYDSDPG</sequence>
<proteinExistence type="predicted"/>
<dbReference type="KEGG" id="afs:AFR_15500"/>
<accession>U5VX61</accession>
<dbReference type="AlphaFoldDB" id="U5VX61"/>
<evidence type="ECO:0000313" key="2">
    <source>
        <dbReference type="Proteomes" id="UP000017746"/>
    </source>
</evidence>
<evidence type="ECO:0008006" key="3">
    <source>
        <dbReference type="Google" id="ProtNLM"/>
    </source>
</evidence>
<keyword evidence="2" id="KW-1185">Reference proteome</keyword>
<dbReference type="OrthoDB" id="4164081at2"/>
<dbReference type="EMBL" id="CP006272">
    <property type="protein sequence ID" value="AGZ41382.1"/>
    <property type="molecule type" value="Genomic_DNA"/>
</dbReference>